<dbReference type="PANTHER" id="PTHR15919:SF12">
    <property type="entry name" value="DAPPER HOMOLOG 1"/>
    <property type="match status" value="1"/>
</dbReference>
<feature type="region of interest" description="Disordered" evidence="7">
    <location>
        <begin position="271"/>
        <end position="324"/>
    </location>
</feature>
<dbReference type="GO" id="GO:0090090">
    <property type="term" value="P:negative regulation of canonical Wnt signaling pathway"/>
    <property type="evidence" value="ECO:0000318"/>
    <property type="project" value="GO_Central"/>
</dbReference>
<name>A0A6I8N2T5_ORNAN</name>
<reference evidence="8 9" key="1">
    <citation type="journal article" date="2008" name="Nature">
        <title>Genome analysis of the platypus reveals unique signatures of evolution.</title>
        <authorList>
            <person name="Warren W.C."/>
            <person name="Hillier L.W."/>
            <person name="Marshall Graves J.A."/>
            <person name="Birney E."/>
            <person name="Ponting C.P."/>
            <person name="Grutzner F."/>
            <person name="Belov K."/>
            <person name="Miller W."/>
            <person name="Clarke L."/>
            <person name="Chinwalla A.T."/>
            <person name="Yang S.P."/>
            <person name="Heger A."/>
            <person name="Locke D.P."/>
            <person name="Miethke P."/>
            <person name="Waters P.D."/>
            <person name="Veyrunes F."/>
            <person name="Fulton L."/>
            <person name="Fulton B."/>
            <person name="Graves T."/>
            <person name="Wallis J."/>
            <person name="Puente X.S."/>
            <person name="Lopez-Otin C."/>
            <person name="Ordonez G.R."/>
            <person name="Eichler E.E."/>
            <person name="Chen L."/>
            <person name="Cheng Z."/>
            <person name="Deakin J.E."/>
            <person name="Alsop A."/>
            <person name="Thompson K."/>
            <person name="Kirby P."/>
            <person name="Papenfuss A.T."/>
            <person name="Wakefield M.J."/>
            <person name="Olender T."/>
            <person name="Lancet D."/>
            <person name="Huttley G.A."/>
            <person name="Smit A.F."/>
            <person name="Pask A."/>
            <person name="Temple-Smith P."/>
            <person name="Batzer M.A."/>
            <person name="Walker J.A."/>
            <person name="Konkel M.K."/>
            <person name="Harris R.S."/>
            <person name="Whittington C.M."/>
            <person name="Wong E.S."/>
            <person name="Gemmell N.J."/>
            <person name="Buschiazzo E."/>
            <person name="Vargas Jentzsch I.M."/>
            <person name="Merkel A."/>
            <person name="Schmitz J."/>
            <person name="Zemann A."/>
            <person name="Churakov G."/>
            <person name="Kriegs J.O."/>
            <person name="Brosius J."/>
            <person name="Murchison E.P."/>
            <person name="Sachidanandam R."/>
            <person name="Smith C."/>
            <person name="Hannon G.J."/>
            <person name="Tsend-Ayush E."/>
            <person name="McMillan D."/>
            <person name="Attenborough R."/>
            <person name="Rens W."/>
            <person name="Ferguson-Smith M."/>
            <person name="Lefevre C.M."/>
            <person name="Sharp J.A."/>
            <person name="Nicholas K.R."/>
            <person name="Ray D.A."/>
            <person name="Kube M."/>
            <person name="Reinhardt R."/>
            <person name="Pringle T.H."/>
            <person name="Taylor J."/>
            <person name="Jones R.C."/>
            <person name="Nixon B."/>
            <person name="Dacheux J.L."/>
            <person name="Niwa H."/>
            <person name="Sekita Y."/>
            <person name="Huang X."/>
            <person name="Stark A."/>
            <person name="Kheradpour P."/>
            <person name="Kellis M."/>
            <person name="Flicek P."/>
            <person name="Chen Y."/>
            <person name="Webber C."/>
            <person name="Hardison R."/>
            <person name="Nelson J."/>
            <person name="Hallsworth-Pepin K."/>
            <person name="Delehaunty K."/>
            <person name="Markovic C."/>
            <person name="Minx P."/>
            <person name="Feng Y."/>
            <person name="Kremitzki C."/>
            <person name="Mitreva M."/>
            <person name="Glasscock J."/>
            <person name="Wylie T."/>
            <person name="Wohldmann P."/>
            <person name="Thiru P."/>
            <person name="Nhan M.N."/>
            <person name="Pohl C.S."/>
            <person name="Smith S.M."/>
            <person name="Hou S."/>
            <person name="Nefedov M."/>
            <person name="de Jong P.J."/>
            <person name="Renfree M.B."/>
            <person name="Mardis E.R."/>
            <person name="Wilson R.K."/>
        </authorList>
    </citation>
    <scope>NUCLEOTIDE SEQUENCE [LARGE SCALE GENOMIC DNA]</scope>
    <source>
        <strain evidence="8 9">Glennie</strain>
    </source>
</reference>
<dbReference type="InterPro" id="IPR024843">
    <property type="entry name" value="Dapper"/>
</dbReference>
<reference evidence="8" key="2">
    <citation type="submission" date="2025-08" db="UniProtKB">
        <authorList>
            <consortium name="Ensembl"/>
        </authorList>
    </citation>
    <scope>IDENTIFICATION</scope>
    <source>
        <strain evidence="8">Glennie</strain>
    </source>
</reference>
<feature type="compositionally biased region" description="Basic residues" evidence="7">
    <location>
        <begin position="614"/>
        <end position="624"/>
    </location>
</feature>
<dbReference type="OrthoDB" id="9448112at2759"/>
<dbReference type="GO" id="GO:0005737">
    <property type="term" value="C:cytoplasm"/>
    <property type="evidence" value="ECO:0000318"/>
    <property type="project" value="GO_Central"/>
</dbReference>
<dbReference type="AlphaFoldDB" id="A0A6I8N2T5"/>
<evidence type="ECO:0000256" key="2">
    <source>
        <dbReference type="ARBA" id="ARBA00010807"/>
    </source>
</evidence>
<dbReference type="GO" id="GO:0016055">
    <property type="term" value="P:Wnt signaling pathway"/>
    <property type="evidence" value="ECO:0007669"/>
    <property type="project" value="UniProtKB-KW"/>
</dbReference>
<dbReference type="GeneID" id="100086796"/>
<evidence type="ECO:0000256" key="6">
    <source>
        <dbReference type="ARBA" id="ARBA00023054"/>
    </source>
</evidence>
<evidence type="ECO:0000256" key="5">
    <source>
        <dbReference type="ARBA" id="ARBA00022687"/>
    </source>
</evidence>
<dbReference type="GO" id="GO:0061629">
    <property type="term" value="F:RNA polymerase II-specific DNA-binding transcription factor binding"/>
    <property type="evidence" value="ECO:0007669"/>
    <property type="project" value="Ensembl"/>
</dbReference>
<keyword evidence="4" id="KW-0963">Cytoplasm</keyword>
<dbReference type="GO" id="GO:1904864">
    <property type="term" value="P:negative regulation of beta-catenin-TCF complex assembly"/>
    <property type="evidence" value="ECO:0007669"/>
    <property type="project" value="Ensembl"/>
</dbReference>
<dbReference type="Bgee" id="ENSOANG00000048620">
    <property type="expression patterns" value="Expressed in adult mammalian kidney and 7 other cell types or tissues"/>
</dbReference>
<feature type="region of interest" description="Disordered" evidence="7">
    <location>
        <begin position="128"/>
        <end position="156"/>
    </location>
</feature>
<sequence>MKARPVGERAEGAARGGQGEAAAERRRPRERLEATLAGLAELDYLRQRQELLVRSVLRSPPGPGPGAGAGAGDPPVEAAQRSRLEEKFLEENILLLRKQLNCLRRRDAGLLSQLQELDKQISDLRLDGEKTAEERLETDSRPSSGFYELSDGTSGSLSNSSNSVFSECLSSCPSSSCFCSPLETSLNLSDGRPKSADLIGWLDCREGQCEEQVPGGGCRSPSSPRADSLDVVADVNPKFQCDLVSKNGNDVYRYPSPLHAVAVQSPMFLLPVPPGGPPREGEPPGLGAGDPRLGAEPPAAAAHPDDAFLLSPSTSWPAPGPPSSQKMAGYILSLVQRKVQPVRTNKPRTSVSADPAKAVLRHGSVCVRPAGGGPLAHGIHLPGARPASETAAFSSPQPRPWAREPKGEPPENRRAPAGCPAGAPGEPQGAKHATPELPRGSAPGPGDPPKESPPPFPATPKDGADRGLAPLPENRAVQPPKRAPSKNGGQGAPRPASPAPAPVLPPAPAPAPVPAPALARLPEERPTAESKSRASPPRSPGAGRPRKGPSAAGPQRSTRPPQGSKHARGSRSSTPKVRAPTLPSALSGVQAVREKGRVGARKGRLPDDSDTNRRSKKPSARGRRAGGVPPEAGRPGRSPGAQRPGTRAHGPGRDALVAKPKHKRADYQRWRPAAEASFEDALRRARRNRREAVAVALPGRGPPPPLASPYAFVASDSEYSAECESLFHSTVVDTSEDERSNYTTNCFGDSESSVSEAEFGGDSTTTSDSEESGGLLWSQLVQTLPELPDRPPETFVKIKASHNLKKKILRFRSGSLKLMTTV</sequence>
<dbReference type="OMA" id="HKRGDYR"/>
<feature type="region of interest" description="Disordered" evidence="7">
    <location>
        <begin position="377"/>
        <end position="670"/>
    </location>
</feature>
<dbReference type="GO" id="GO:0140416">
    <property type="term" value="F:transcription regulator inhibitor activity"/>
    <property type="evidence" value="ECO:0007669"/>
    <property type="project" value="Ensembl"/>
</dbReference>
<keyword evidence="5" id="KW-0879">Wnt signaling pathway</keyword>
<dbReference type="Pfam" id="PF15268">
    <property type="entry name" value="Dapper"/>
    <property type="match status" value="1"/>
</dbReference>
<gene>
    <name evidence="8" type="primary">DACT1</name>
</gene>
<dbReference type="GO" id="GO:0045732">
    <property type="term" value="P:positive regulation of protein catabolic process"/>
    <property type="evidence" value="ECO:0007669"/>
    <property type="project" value="Ensembl"/>
</dbReference>
<feature type="compositionally biased region" description="Basic and acidic residues" evidence="7">
    <location>
        <begin position="128"/>
        <end position="140"/>
    </location>
</feature>
<dbReference type="GO" id="GO:0000122">
    <property type="term" value="P:negative regulation of transcription by RNA polymerase II"/>
    <property type="evidence" value="ECO:0007669"/>
    <property type="project" value="Ensembl"/>
</dbReference>
<dbReference type="GO" id="GO:0005654">
    <property type="term" value="C:nucleoplasm"/>
    <property type="evidence" value="ECO:0007669"/>
    <property type="project" value="Ensembl"/>
</dbReference>
<dbReference type="FunCoup" id="A0A6I8N2T5">
    <property type="interactions" value="1438"/>
</dbReference>
<dbReference type="GO" id="GO:0008013">
    <property type="term" value="F:beta-catenin binding"/>
    <property type="evidence" value="ECO:0007669"/>
    <property type="project" value="Ensembl"/>
</dbReference>
<dbReference type="GO" id="GO:2000095">
    <property type="term" value="P:regulation of Wnt signaling pathway, planar cell polarity pathway"/>
    <property type="evidence" value="ECO:0000318"/>
    <property type="project" value="GO_Central"/>
</dbReference>
<feature type="compositionally biased region" description="Pro residues" evidence="7">
    <location>
        <begin position="495"/>
        <end position="515"/>
    </location>
</feature>
<evidence type="ECO:0000256" key="7">
    <source>
        <dbReference type="SAM" id="MobiDB-lite"/>
    </source>
</evidence>
<dbReference type="PANTHER" id="PTHR15919">
    <property type="entry name" value="DAPPER-RELATED"/>
    <property type="match status" value="1"/>
</dbReference>
<keyword evidence="3" id="KW-0217">Developmental protein</keyword>
<evidence type="ECO:0000256" key="1">
    <source>
        <dbReference type="ARBA" id="ARBA00004496"/>
    </source>
</evidence>
<feature type="region of interest" description="Disordered" evidence="7">
    <location>
        <begin position="56"/>
        <end position="79"/>
    </location>
</feature>
<dbReference type="GO" id="GO:0046329">
    <property type="term" value="P:negative regulation of JNK cascade"/>
    <property type="evidence" value="ECO:0000318"/>
    <property type="project" value="GO_Central"/>
</dbReference>
<comment type="subcellular location">
    <subcellularLocation>
        <location evidence="1">Cytoplasm</location>
    </subcellularLocation>
</comment>
<dbReference type="GeneTree" id="ENSGT00950000183181"/>
<dbReference type="RefSeq" id="XP_028935107.1">
    <property type="nucleotide sequence ID" value="XM_029079274.1"/>
</dbReference>
<dbReference type="KEGG" id="oaa:100086796"/>
<dbReference type="GO" id="GO:0030877">
    <property type="term" value="C:beta-catenin destruction complex"/>
    <property type="evidence" value="ECO:0007669"/>
    <property type="project" value="Ensembl"/>
</dbReference>
<evidence type="ECO:0000256" key="3">
    <source>
        <dbReference type="ARBA" id="ARBA00022473"/>
    </source>
</evidence>
<dbReference type="Ensembl" id="ENSOANT00000048391.1">
    <property type="protein sequence ID" value="ENSOANP00000035316.1"/>
    <property type="gene ID" value="ENSOANG00000048620.1"/>
</dbReference>
<accession>A0A6I8N2T5</accession>
<feature type="compositionally biased region" description="Basic and acidic residues" evidence="7">
    <location>
        <begin position="604"/>
        <end position="613"/>
    </location>
</feature>
<dbReference type="Proteomes" id="UP000002279">
    <property type="component" value="Chromosome 14"/>
</dbReference>
<feature type="compositionally biased region" description="Basic and acidic residues" evidence="7">
    <location>
        <begin position="401"/>
        <end position="414"/>
    </location>
</feature>
<proteinExistence type="inferred from homology"/>
<feature type="compositionally biased region" description="Basic and acidic residues" evidence="7">
    <location>
        <begin position="521"/>
        <end position="532"/>
    </location>
</feature>
<feature type="compositionally biased region" description="Basic and acidic residues" evidence="7">
    <location>
        <begin position="1"/>
        <end position="12"/>
    </location>
</feature>
<feature type="compositionally biased region" description="Low complexity" evidence="7">
    <location>
        <begin position="533"/>
        <end position="554"/>
    </location>
</feature>
<dbReference type="GO" id="GO:0042826">
    <property type="term" value="F:histone deacetylase binding"/>
    <property type="evidence" value="ECO:0007669"/>
    <property type="project" value="Ensembl"/>
</dbReference>
<reference evidence="8" key="3">
    <citation type="submission" date="2025-09" db="UniProtKB">
        <authorList>
            <consortium name="Ensembl"/>
        </authorList>
    </citation>
    <scope>IDENTIFICATION</scope>
    <source>
        <strain evidence="8">Glennie</strain>
    </source>
</reference>
<feature type="compositionally biased region" description="Pro residues" evidence="7">
    <location>
        <begin position="445"/>
        <end position="458"/>
    </location>
</feature>
<feature type="compositionally biased region" description="Polar residues" evidence="7">
    <location>
        <begin position="741"/>
        <end position="755"/>
    </location>
</feature>
<dbReference type="CTD" id="51339"/>
<dbReference type="GO" id="GO:2000134">
    <property type="term" value="P:negative regulation of G1/S transition of mitotic cell cycle"/>
    <property type="evidence" value="ECO:0007669"/>
    <property type="project" value="Ensembl"/>
</dbReference>
<protein>
    <submittedName>
        <fullName evidence="8">Dishevelled binding antagonist of beta catenin 1</fullName>
    </submittedName>
</protein>
<feature type="compositionally biased region" description="Low complexity" evidence="7">
    <location>
        <begin position="415"/>
        <end position="430"/>
    </location>
</feature>
<comment type="similarity">
    <text evidence="2">Belongs to the dapper family.</text>
</comment>
<dbReference type="GO" id="GO:0021915">
    <property type="term" value="P:neural tube development"/>
    <property type="evidence" value="ECO:0007669"/>
    <property type="project" value="Ensembl"/>
</dbReference>
<dbReference type="GO" id="GO:0090263">
    <property type="term" value="P:positive regulation of canonical Wnt signaling pathway"/>
    <property type="evidence" value="ECO:0007669"/>
    <property type="project" value="Ensembl"/>
</dbReference>
<dbReference type="InParanoid" id="A0A6I8N2T5"/>
<evidence type="ECO:0000256" key="4">
    <source>
        <dbReference type="ARBA" id="ARBA00022490"/>
    </source>
</evidence>
<evidence type="ECO:0000313" key="8">
    <source>
        <dbReference type="Ensembl" id="ENSOANP00000035316.1"/>
    </source>
</evidence>
<organism evidence="8 9">
    <name type="scientific">Ornithorhynchus anatinus</name>
    <name type="common">Duckbill platypus</name>
    <dbReference type="NCBI Taxonomy" id="9258"/>
    <lineage>
        <taxon>Eukaryota</taxon>
        <taxon>Metazoa</taxon>
        <taxon>Chordata</taxon>
        <taxon>Craniata</taxon>
        <taxon>Vertebrata</taxon>
        <taxon>Euteleostomi</taxon>
        <taxon>Mammalia</taxon>
        <taxon>Monotremata</taxon>
        <taxon>Ornithorhynchidae</taxon>
        <taxon>Ornithorhynchus</taxon>
    </lineage>
</organism>
<keyword evidence="9" id="KW-1185">Reference proteome</keyword>
<feature type="region of interest" description="Disordered" evidence="7">
    <location>
        <begin position="1"/>
        <end position="30"/>
    </location>
</feature>
<dbReference type="GO" id="GO:0051018">
    <property type="term" value="F:protein kinase A binding"/>
    <property type="evidence" value="ECO:0007669"/>
    <property type="project" value="Ensembl"/>
</dbReference>
<feature type="region of interest" description="Disordered" evidence="7">
    <location>
        <begin position="732"/>
        <end position="775"/>
    </location>
</feature>
<dbReference type="GO" id="GO:0031647">
    <property type="term" value="P:regulation of protein stability"/>
    <property type="evidence" value="ECO:0007669"/>
    <property type="project" value="Ensembl"/>
</dbReference>
<keyword evidence="6" id="KW-0175">Coiled coil</keyword>
<evidence type="ECO:0000313" key="9">
    <source>
        <dbReference type="Proteomes" id="UP000002279"/>
    </source>
</evidence>